<proteinExistence type="predicted"/>
<feature type="domain" description="DUF4219" evidence="1">
    <location>
        <begin position="15"/>
        <end position="41"/>
    </location>
</feature>
<dbReference type="InterPro" id="IPR025314">
    <property type="entry name" value="DUF4219"/>
</dbReference>
<gene>
    <name evidence="2" type="ORF">KK1_041129</name>
</gene>
<dbReference type="AlphaFoldDB" id="A0A151R538"/>
<reference evidence="2" key="1">
    <citation type="journal article" date="2012" name="Nat. Biotechnol.">
        <title>Draft genome sequence of pigeonpea (Cajanus cajan), an orphan legume crop of resource-poor farmers.</title>
        <authorList>
            <person name="Varshney R.K."/>
            <person name="Chen W."/>
            <person name="Li Y."/>
            <person name="Bharti A.K."/>
            <person name="Saxena R.K."/>
            <person name="Schlueter J.A."/>
            <person name="Donoghue M.T."/>
            <person name="Azam S."/>
            <person name="Fan G."/>
            <person name="Whaley A.M."/>
            <person name="Farmer A.D."/>
            <person name="Sheridan J."/>
            <person name="Iwata A."/>
            <person name="Tuteja R."/>
            <person name="Penmetsa R.V."/>
            <person name="Wu W."/>
            <person name="Upadhyaya H.D."/>
            <person name="Yang S.P."/>
            <person name="Shah T."/>
            <person name="Saxena K.B."/>
            <person name="Michael T."/>
            <person name="McCombie W.R."/>
            <person name="Yang B."/>
            <person name="Zhang G."/>
            <person name="Yang H."/>
            <person name="Wang J."/>
            <person name="Spillane C."/>
            <person name="Cook D.R."/>
            <person name="May G.D."/>
            <person name="Xu X."/>
            <person name="Jackson S.A."/>
        </authorList>
    </citation>
    <scope>NUCLEOTIDE SEQUENCE [LARGE SCALE GENOMIC DNA]</scope>
</reference>
<keyword evidence="3" id="KW-1185">Reference proteome</keyword>
<dbReference type="Pfam" id="PF13961">
    <property type="entry name" value="DUF4219"/>
    <property type="match status" value="1"/>
</dbReference>
<protein>
    <recommendedName>
        <fullName evidence="1">DUF4219 domain-containing protein</fullName>
    </recommendedName>
</protein>
<sequence>MATISGSIPTNLPILTTKNYDNWKIQIRVIMRFQGVWNFVEQGYEHVGSTGTEAQKAADFNLFKKNLSKYALCRICYWVAFR</sequence>
<name>A0A151R538_CAJCA</name>
<dbReference type="EMBL" id="KQ484081">
    <property type="protein sequence ID" value="KYP37671.1"/>
    <property type="molecule type" value="Genomic_DNA"/>
</dbReference>
<evidence type="ECO:0000259" key="1">
    <source>
        <dbReference type="Pfam" id="PF13961"/>
    </source>
</evidence>
<evidence type="ECO:0000313" key="3">
    <source>
        <dbReference type="Proteomes" id="UP000075243"/>
    </source>
</evidence>
<organism evidence="2 3">
    <name type="scientific">Cajanus cajan</name>
    <name type="common">Pigeon pea</name>
    <name type="synonym">Cajanus indicus</name>
    <dbReference type="NCBI Taxonomy" id="3821"/>
    <lineage>
        <taxon>Eukaryota</taxon>
        <taxon>Viridiplantae</taxon>
        <taxon>Streptophyta</taxon>
        <taxon>Embryophyta</taxon>
        <taxon>Tracheophyta</taxon>
        <taxon>Spermatophyta</taxon>
        <taxon>Magnoliopsida</taxon>
        <taxon>eudicotyledons</taxon>
        <taxon>Gunneridae</taxon>
        <taxon>Pentapetalae</taxon>
        <taxon>rosids</taxon>
        <taxon>fabids</taxon>
        <taxon>Fabales</taxon>
        <taxon>Fabaceae</taxon>
        <taxon>Papilionoideae</taxon>
        <taxon>50 kb inversion clade</taxon>
        <taxon>NPAAA clade</taxon>
        <taxon>indigoferoid/millettioid clade</taxon>
        <taxon>Phaseoleae</taxon>
        <taxon>Cajanus</taxon>
    </lineage>
</organism>
<accession>A0A151R538</accession>
<dbReference type="Gramene" id="C.cajan_40202.t">
    <property type="protein sequence ID" value="C.cajan_40202.t.cds1"/>
    <property type="gene ID" value="C.cajan_40202"/>
</dbReference>
<dbReference type="Proteomes" id="UP000075243">
    <property type="component" value="Unassembled WGS sequence"/>
</dbReference>
<evidence type="ECO:0000313" key="2">
    <source>
        <dbReference type="EMBL" id="KYP37671.1"/>
    </source>
</evidence>